<dbReference type="InterPro" id="IPR036318">
    <property type="entry name" value="FAD-bd_PCMH-like_sf"/>
</dbReference>
<accession>A0A3N6M221</accession>
<reference evidence="7 8" key="1">
    <citation type="submission" date="2018-10" db="EMBL/GenBank/DDBJ databases">
        <title>Natrarchaeobius chitinivorans gen. nov., sp. nov., and Natrarchaeobius haloalkaliphilus sp. nov., alkaliphilic, chitin-utilizing haloarchaea from hypersaline alkaline lakes.</title>
        <authorList>
            <person name="Sorokin D.Y."/>
            <person name="Elcheninov A.G."/>
            <person name="Kostrikina N.A."/>
            <person name="Bale N.J."/>
            <person name="Sinninghe Damste J.S."/>
            <person name="Khijniak T.V."/>
            <person name="Kublanov I.V."/>
            <person name="Toshchakov S.V."/>
        </authorList>
    </citation>
    <scope>NUCLEOTIDE SEQUENCE [LARGE SCALE GENOMIC DNA]</scope>
    <source>
        <strain evidence="7 8">AArcht7</strain>
    </source>
</reference>
<dbReference type="InterPro" id="IPR012951">
    <property type="entry name" value="BBE"/>
</dbReference>
<dbReference type="Proteomes" id="UP000281431">
    <property type="component" value="Unassembled WGS sequence"/>
</dbReference>
<dbReference type="EMBL" id="REFZ01000020">
    <property type="protein sequence ID" value="RQG97408.1"/>
    <property type="molecule type" value="Genomic_DNA"/>
</dbReference>
<keyword evidence="8" id="KW-1185">Reference proteome</keyword>
<keyword evidence="4" id="KW-0274">FAD</keyword>
<proteinExistence type="inferred from homology"/>
<comment type="similarity">
    <text evidence="2">Belongs to the oxygen-dependent FAD-linked oxidoreductase family.</text>
</comment>
<dbReference type="Gene3D" id="3.30.465.10">
    <property type="match status" value="1"/>
</dbReference>
<dbReference type="PANTHER" id="PTHR42973">
    <property type="entry name" value="BINDING OXIDOREDUCTASE, PUTATIVE (AFU_ORTHOLOGUE AFUA_1G17690)-RELATED"/>
    <property type="match status" value="1"/>
</dbReference>
<keyword evidence="5" id="KW-0560">Oxidoreductase</keyword>
<evidence type="ECO:0000256" key="4">
    <source>
        <dbReference type="ARBA" id="ARBA00022827"/>
    </source>
</evidence>
<dbReference type="InterPro" id="IPR016164">
    <property type="entry name" value="FAD-linked_Oxase-like_C"/>
</dbReference>
<dbReference type="InterPro" id="IPR016166">
    <property type="entry name" value="FAD-bd_PCMH"/>
</dbReference>
<dbReference type="OrthoDB" id="213514at2157"/>
<dbReference type="Pfam" id="PF01565">
    <property type="entry name" value="FAD_binding_4"/>
    <property type="match status" value="1"/>
</dbReference>
<dbReference type="InterPro" id="IPR016167">
    <property type="entry name" value="FAD-bd_PCMH_sub1"/>
</dbReference>
<comment type="cofactor">
    <cofactor evidence="1">
        <name>FAD</name>
        <dbReference type="ChEBI" id="CHEBI:57692"/>
    </cofactor>
</comment>
<evidence type="ECO:0000313" key="7">
    <source>
        <dbReference type="EMBL" id="RQG97408.1"/>
    </source>
</evidence>
<name>A0A3N6M221_NATCH</name>
<protein>
    <submittedName>
        <fullName evidence="7">FAD-binding oxidoreductase</fullName>
    </submittedName>
</protein>
<dbReference type="InterPro" id="IPR016169">
    <property type="entry name" value="FAD-bd_PCMH_sub2"/>
</dbReference>
<dbReference type="SUPFAM" id="SSF55103">
    <property type="entry name" value="FAD-linked oxidases, C-terminal domain"/>
    <property type="match status" value="1"/>
</dbReference>
<dbReference type="PANTHER" id="PTHR42973:SF39">
    <property type="entry name" value="FAD-BINDING PCMH-TYPE DOMAIN-CONTAINING PROTEIN"/>
    <property type="match status" value="1"/>
</dbReference>
<evidence type="ECO:0000259" key="6">
    <source>
        <dbReference type="PROSITE" id="PS51387"/>
    </source>
</evidence>
<dbReference type="Pfam" id="PF08031">
    <property type="entry name" value="BBE"/>
    <property type="match status" value="1"/>
</dbReference>
<sequence>MATHTHPLGTVADLDERRLGEFARELDGHLVRPDGERYEDARSVWNGLINRYPALVVRADGASDVARSVRYARESDLPLSVKGGAHEQTGSAVADHGLVVDLSPMDDVRVDPEAQIARVGPGARAEDVLAATQEYGLACPTGSAGTVGIPGSTLAGGIGWIRRKHGLGIDALRRVDVVTADGELISASPERNEELFWAIRGGGGNFGVVTSFEFELYEVGPTVQGLGIFYPFDAADDVLRTYRRMARDAPAELTTLLLVGDVPGLPSMPDDLAGEDAVAILGCYAGDPAEGADVVEPFRELTDPLVDMTDEMPYELLHDLGTQLYPWGRKYTHRSVFVDELTDDVLDLVLERREAAPVSMATIGVWPLGGAIGSGLDAAYAWDDKRYMLTVEANWEAFDNRPTLDWAAETERLLRRAGAEGAYSGFTGVEERDWEDWPAQVYGDSYDRLAAVKAEYDPENVFAHNVTVDPGDE</sequence>
<comment type="caution">
    <text evidence="7">The sequence shown here is derived from an EMBL/GenBank/DDBJ whole genome shotgun (WGS) entry which is preliminary data.</text>
</comment>
<dbReference type="InterPro" id="IPR006094">
    <property type="entry name" value="Oxid_FAD_bind_N"/>
</dbReference>
<dbReference type="GO" id="GO:0016491">
    <property type="term" value="F:oxidoreductase activity"/>
    <property type="evidence" value="ECO:0007669"/>
    <property type="project" value="UniProtKB-KW"/>
</dbReference>
<dbReference type="SUPFAM" id="SSF56176">
    <property type="entry name" value="FAD-binding/transporter-associated domain-like"/>
    <property type="match status" value="1"/>
</dbReference>
<dbReference type="PROSITE" id="PS51387">
    <property type="entry name" value="FAD_PCMH"/>
    <property type="match status" value="1"/>
</dbReference>
<evidence type="ECO:0000256" key="3">
    <source>
        <dbReference type="ARBA" id="ARBA00022630"/>
    </source>
</evidence>
<evidence type="ECO:0000256" key="1">
    <source>
        <dbReference type="ARBA" id="ARBA00001974"/>
    </source>
</evidence>
<dbReference type="Gene3D" id="3.40.462.20">
    <property type="match status" value="1"/>
</dbReference>
<dbReference type="Gene3D" id="3.30.43.10">
    <property type="entry name" value="Uridine Diphospho-n-acetylenolpyruvylglucosamine Reductase, domain 2"/>
    <property type="match status" value="1"/>
</dbReference>
<evidence type="ECO:0000313" key="8">
    <source>
        <dbReference type="Proteomes" id="UP000281431"/>
    </source>
</evidence>
<dbReference type="InterPro" id="IPR050416">
    <property type="entry name" value="FAD-linked_Oxidoreductase"/>
</dbReference>
<feature type="domain" description="FAD-binding PCMH-type" evidence="6">
    <location>
        <begin position="49"/>
        <end position="219"/>
    </location>
</feature>
<dbReference type="GO" id="GO:0071949">
    <property type="term" value="F:FAD binding"/>
    <property type="evidence" value="ECO:0007669"/>
    <property type="project" value="InterPro"/>
</dbReference>
<keyword evidence="3" id="KW-0285">Flavoprotein</keyword>
<evidence type="ECO:0000256" key="5">
    <source>
        <dbReference type="ARBA" id="ARBA00023002"/>
    </source>
</evidence>
<dbReference type="AlphaFoldDB" id="A0A3N6M221"/>
<gene>
    <name evidence="7" type="ORF">EA472_19460</name>
</gene>
<organism evidence="7 8">
    <name type="scientific">Natrarchaeobius chitinivorans</name>
    <dbReference type="NCBI Taxonomy" id="1679083"/>
    <lineage>
        <taxon>Archaea</taxon>
        <taxon>Methanobacteriati</taxon>
        <taxon>Methanobacteriota</taxon>
        <taxon>Stenosarchaea group</taxon>
        <taxon>Halobacteria</taxon>
        <taxon>Halobacteriales</taxon>
        <taxon>Natrialbaceae</taxon>
        <taxon>Natrarchaeobius</taxon>
    </lineage>
</organism>
<evidence type="ECO:0000256" key="2">
    <source>
        <dbReference type="ARBA" id="ARBA00005466"/>
    </source>
</evidence>